<evidence type="ECO:0000313" key="2">
    <source>
        <dbReference type="EMBL" id="GBP06118.1"/>
    </source>
</evidence>
<accession>A0A4C1SY64</accession>
<dbReference type="Proteomes" id="UP000299102">
    <property type="component" value="Unassembled WGS sequence"/>
</dbReference>
<organism evidence="2 3">
    <name type="scientific">Eumeta variegata</name>
    <name type="common">Bagworm moth</name>
    <name type="synonym">Eumeta japonica</name>
    <dbReference type="NCBI Taxonomy" id="151549"/>
    <lineage>
        <taxon>Eukaryota</taxon>
        <taxon>Metazoa</taxon>
        <taxon>Ecdysozoa</taxon>
        <taxon>Arthropoda</taxon>
        <taxon>Hexapoda</taxon>
        <taxon>Insecta</taxon>
        <taxon>Pterygota</taxon>
        <taxon>Neoptera</taxon>
        <taxon>Endopterygota</taxon>
        <taxon>Lepidoptera</taxon>
        <taxon>Glossata</taxon>
        <taxon>Ditrysia</taxon>
        <taxon>Tineoidea</taxon>
        <taxon>Psychidae</taxon>
        <taxon>Oiketicinae</taxon>
        <taxon>Eumeta</taxon>
    </lineage>
</organism>
<evidence type="ECO:0000313" key="3">
    <source>
        <dbReference type="Proteomes" id="UP000299102"/>
    </source>
</evidence>
<proteinExistence type="predicted"/>
<feature type="region of interest" description="Disordered" evidence="1">
    <location>
        <begin position="27"/>
        <end position="95"/>
    </location>
</feature>
<protein>
    <submittedName>
        <fullName evidence="2">Uncharacterized protein</fullName>
    </submittedName>
</protein>
<sequence length="151" mass="16738">MYLSTSKYHIPPKKLQLDAMRNKVACPTARGRSESDVVKTARVRRRDAARRAHAAPSLPPPVKYKVQTRLDGGRRPSPSPLPGRGRAKGDPTKSAKEMILHTAEIFFLSSSAVRFAPGTFLCEGDALRHAPRSLAFKRSYKRSDNTISINL</sequence>
<gene>
    <name evidence="2" type="ORF">EVAR_3330_1</name>
</gene>
<dbReference type="AlphaFoldDB" id="A0A4C1SY64"/>
<reference evidence="2 3" key="1">
    <citation type="journal article" date="2019" name="Commun. Biol.">
        <title>The bagworm genome reveals a unique fibroin gene that provides high tensile strength.</title>
        <authorList>
            <person name="Kono N."/>
            <person name="Nakamura H."/>
            <person name="Ohtoshi R."/>
            <person name="Tomita M."/>
            <person name="Numata K."/>
            <person name="Arakawa K."/>
        </authorList>
    </citation>
    <scope>NUCLEOTIDE SEQUENCE [LARGE SCALE GENOMIC DNA]</scope>
</reference>
<keyword evidence="3" id="KW-1185">Reference proteome</keyword>
<comment type="caution">
    <text evidence="2">The sequence shown here is derived from an EMBL/GenBank/DDBJ whole genome shotgun (WGS) entry which is preliminary data.</text>
</comment>
<evidence type="ECO:0000256" key="1">
    <source>
        <dbReference type="SAM" id="MobiDB-lite"/>
    </source>
</evidence>
<name>A0A4C1SY64_EUMVA</name>
<dbReference type="EMBL" id="BGZK01000020">
    <property type="protein sequence ID" value="GBP06118.1"/>
    <property type="molecule type" value="Genomic_DNA"/>
</dbReference>
<feature type="compositionally biased region" description="Basic residues" evidence="1">
    <location>
        <begin position="41"/>
        <end position="53"/>
    </location>
</feature>